<dbReference type="SUPFAM" id="SSF47384">
    <property type="entry name" value="Homodimeric domain of signal transducing histidine kinase"/>
    <property type="match status" value="1"/>
</dbReference>
<evidence type="ECO:0000259" key="18">
    <source>
        <dbReference type="PROSITE" id="PS50113"/>
    </source>
</evidence>
<dbReference type="Pfam" id="PF02518">
    <property type="entry name" value="HATPase_c"/>
    <property type="match status" value="1"/>
</dbReference>
<dbReference type="InterPro" id="IPR013656">
    <property type="entry name" value="PAS_4"/>
</dbReference>
<dbReference type="SMART" id="SM00388">
    <property type="entry name" value="HisKA"/>
    <property type="match status" value="1"/>
</dbReference>
<evidence type="ECO:0000256" key="1">
    <source>
        <dbReference type="ARBA" id="ARBA00000085"/>
    </source>
</evidence>
<dbReference type="RefSeq" id="WP_211937430.1">
    <property type="nucleotide sequence ID" value="NZ_CP073078.1"/>
</dbReference>
<evidence type="ECO:0000256" key="6">
    <source>
        <dbReference type="ARBA" id="ARBA00022692"/>
    </source>
</evidence>
<dbReference type="Gene3D" id="3.40.50.2300">
    <property type="match status" value="1"/>
</dbReference>
<dbReference type="FunFam" id="1.10.287.130:FF:000004">
    <property type="entry name" value="Ethylene receptor 1"/>
    <property type="match status" value="1"/>
</dbReference>
<protein>
    <recommendedName>
        <fullName evidence="3">histidine kinase</fullName>
        <ecNumber evidence="3">2.7.13.3</ecNumber>
    </recommendedName>
</protein>
<evidence type="ECO:0000256" key="5">
    <source>
        <dbReference type="ARBA" id="ARBA00022679"/>
    </source>
</evidence>
<evidence type="ECO:0000313" key="19">
    <source>
        <dbReference type="EMBL" id="QUD87378.1"/>
    </source>
</evidence>
<dbReference type="GO" id="GO:0000155">
    <property type="term" value="F:phosphorelay sensor kinase activity"/>
    <property type="evidence" value="ECO:0007669"/>
    <property type="project" value="InterPro"/>
</dbReference>
<dbReference type="CDD" id="cd17546">
    <property type="entry name" value="REC_hyHK_CKI1_RcsC-like"/>
    <property type="match status" value="1"/>
</dbReference>
<dbReference type="PROSITE" id="PS50110">
    <property type="entry name" value="RESPONSE_REGULATORY"/>
    <property type="match status" value="1"/>
</dbReference>
<keyword evidence="8" id="KW-0418">Kinase</keyword>
<dbReference type="GO" id="GO:0005524">
    <property type="term" value="F:ATP binding"/>
    <property type="evidence" value="ECO:0007669"/>
    <property type="project" value="UniProtKB-KW"/>
</dbReference>
<feature type="domain" description="Response regulatory" evidence="16">
    <location>
        <begin position="397"/>
        <end position="513"/>
    </location>
</feature>
<dbReference type="SMART" id="SM00387">
    <property type="entry name" value="HATPase_c"/>
    <property type="match status" value="1"/>
</dbReference>
<dbReference type="InterPro" id="IPR000700">
    <property type="entry name" value="PAS-assoc_C"/>
</dbReference>
<dbReference type="Pfam" id="PF08448">
    <property type="entry name" value="PAS_4"/>
    <property type="match status" value="1"/>
</dbReference>
<sequence>MRKKTVERLTRTVINHVPAMIAYWDSELKCRFANEKYLEWFGRSADEMIGISIQDLMGQELFAKNEPFIRGALAGQRQGFERTLYKTSGEVGHTWAQYIPDIDRRGRVLGFYAMVTDVSPLKEAEERLKEANIALNQARDEAEAAAAAKSMFLSNISHELRNPLTAIIGFADLLAKQGGLSDMQTKYVSRIQQASSALLTTVNDVLDFSKLEAGQVEIEPRPIDPAALGLRALEMFELDMAKKGLAHRFEAVGAPARVLADDTRVRQILMNLIGNAVKFTARGGVQVRCEFRNQDQRLRYEIIDTGPGIPRDRQDRLFKRFSQVDASTNRSFGGTGLGLAICKGLAEAMHGKVGVMSAPGEGSCFWVEIPAPVALEPIEFGDAKEAVPQPDVIRGLRLLVVDDELANRELVRSIVEPLGVVVTEAAGGPEAVSLARADGFDIILMDVRMPEIDGPMATKIIRAMPGPNASTPIIGFTADIVGDAPADWARLFDGLVLKPVVPADLVRALADYGVHRGRPDRKTERAVTPR</sequence>
<dbReference type="PROSITE" id="PS50109">
    <property type="entry name" value="HIS_KIN"/>
    <property type="match status" value="1"/>
</dbReference>
<dbReference type="InterPro" id="IPR036097">
    <property type="entry name" value="HisK_dim/P_sf"/>
</dbReference>
<dbReference type="Gene3D" id="3.30.565.10">
    <property type="entry name" value="Histidine kinase-like ATPase, C-terminal domain"/>
    <property type="match status" value="1"/>
</dbReference>
<dbReference type="FunFam" id="3.30.565.10:FF:000010">
    <property type="entry name" value="Sensor histidine kinase RcsC"/>
    <property type="match status" value="1"/>
</dbReference>
<dbReference type="PROSITE" id="PS50113">
    <property type="entry name" value="PAC"/>
    <property type="match status" value="1"/>
</dbReference>
<evidence type="ECO:0000256" key="13">
    <source>
        <dbReference type="PROSITE-ProRule" id="PRU00169"/>
    </source>
</evidence>
<dbReference type="CDD" id="cd00130">
    <property type="entry name" value="PAS"/>
    <property type="match status" value="1"/>
</dbReference>
<dbReference type="Proteomes" id="UP000676409">
    <property type="component" value="Chromosome"/>
</dbReference>
<dbReference type="SUPFAM" id="SSF55874">
    <property type="entry name" value="ATPase domain of HSP90 chaperone/DNA topoisomerase II/histidine kinase"/>
    <property type="match status" value="1"/>
</dbReference>
<feature type="coiled-coil region" evidence="14">
    <location>
        <begin position="121"/>
        <end position="148"/>
    </location>
</feature>
<keyword evidence="14" id="KW-0175">Coiled coil</keyword>
<dbReference type="SMART" id="SM00448">
    <property type="entry name" value="REC"/>
    <property type="match status" value="1"/>
</dbReference>
<reference evidence="19" key="1">
    <citation type="submission" date="2021-04" db="EMBL/GenBank/DDBJ databases">
        <title>The complete genome sequence of Caulobacter sp. S6.</title>
        <authorList>
            <person name="Tang Y."/>
            <person name="Ouyang W."/>
            <person name="Liu Q."/>
            <person name="Huang B."/>
            <person name="Guo Z."/>
            <person name="Lei P."/>
        </authorList>
    </citation>
    <scope>NUCLEOTIDE SEQUENCE</scope>
    <source>
        <strain evidence="19">S6</strain>
    </source>
</reference>
<keyword evidence="7" id="KW-0547">Nucleotide-binding</keyword>
<dbReference type="GO" id="GO:0016020">
    <property type="term" value="C:membrane"/>
    <property type="evidence" value="ECO:0007669"/>
    <property type="project" value="UniProtKB-SubCell"/>
</dbReference>
<keyword evidence="4 13" id="KW-0597">Phosphoprotein</keyword>
<keyword evidence="20" id="KW-1185">Reference proteome</keyword>
<dbReference type="EC" id="2.7.13.3" evidence="3"/>
<evidence type="ECO:0000259" key="17">
    <source>
        <dbReference type="PROSITE" id="PS50112"/>
    </source>
</evidence>
<organism evidence="19 20">
    <name type="scientific">Phenylobacterium montanum</name>
    <dbReference type="NCBI Taxonomy" id="2823693"/>
    <lineage>
        <taxon>Bacteria</taxon>
        <taxon>Pseudomonadati</taxon>
        <taxon>Pseudomonadota</taxon>
        <taxon>Alphaproteobacteria</taxon>
        <taxon>Caulobacterales</taxon>
        <taxon>Caulobacteraceae</taxon>
        <taxon>Phenylobacterium</taxon>
    </lineage>
</organism>
<dbReference type="Pfam" id="PF00072">
    <property type="entry name" value="Response_reg"/>
    <property type="match status" value="1"/>
</dbReference>
<dbReference type="InterPro" id="IPR035965">
    <property type="entry name" value="PAS-like_dom_sf"/>
</dbReference>
<dbReference type="PANTHER" id="PTHR43047">
    <property type="entry name" value="TWO-COMPONENT HISTIDINE PROTEIN KINASE"/>
    <property type="match status" value="1"/>
</dbReference>
<keyword evidence="6" id="KW-0812">Transmembrane</keyword>
<feature type="modified residue" description="4-aspartylphosphate" evidence="13">
    <location>
        <position position="446"/>
    </location>
</feature>
<evidence type="ECO:0000256" key="12">
    <source>
        <dbReference type="ARBA" id="ARBA00023136"/>
    </source>
</evidence>
<dbReference type="KEGG" id="caul:KCG34_20355"/>
<keyword evidence="11" id="KW-0902">Two-component regulatory system</keyword>
<accession>A0A975IU31</accession>
<dbReference type="CDD" id="cd00082">
    <property type="entry name" value="HisKA"/>
    <property type="match status" value="1"/>
</dbReference>
<keyword evidence="5" id="KW-0808">Transferase</keyword>
<gene>
    <name evidence="19" type="ORF">KCG34_20355</name>
</gene>
<dbReference type="NCBIfam" id="TIGR00229">
    <property type="entry name" value="sensory_box"/>
    <property type="match status" value="1"/>
</dbReference>
<dbReference type="SUPFAM" id="SSF52172">
    <property type="entry name" value="CheY-like"/>
    <property type="match status" value="1"/>
</dbReference>
<evidence type="ECO:0000256" key="2">
    <source>
        <dbReference type="ARBA" id="ARBA00004370"/>
    </source>
</evidence>
<evidence type="ECO:0000256" key="4">
    <source>
        <dbReference type="ARBA" id="ARBA00022553"/>
    </source>
</evidence>
<name>A0A975IU31_9CAUL</name>
<evidence type="ECO:0000256" key="10">
    <source>
        <dbReference type="ARBA" id="ARBA00022989"/>
    </source>
</evidence>
<feature type="domain" description="PAC" evidence="18">
    <location>
        <begin position="78"/>
        <end position="130"/>
    </location>
</feature>
<evidence type="ECO:0000256" key="8">
    <source>
        <dbReference type="ARBA" id="ARBA00022777"/>
    </source>
</evidence>
<evidence type="ECO:0000256" key="9">
    <source>
        <dbReference type="ARBA" id="ARBA00022840"/>
    </source>
</evidence>
<keyword evidence="9" id="KW-0067">ATP-binding</keyword>
<comment type="catalytic activity">
    <reaction evidence="1">
        <text>ATP + protein L-histidine = ADP + protein N-phospho-L-histidine.</text>
        <dbReference type="EC" id="2.7.13.3"/>
    </reaction>
</comment>
<dbReference type="InterPro" id="IPR004358">
    <property type="entry name" value="Sig_transdc_His_kin-like_C"/>
</dbReference>
<evidence type="ECO:0000313" key="20">
    <source>
        <dbReference type="Proteomes" id="UP000676409"/>
    </source>
</evidence>
<dbReference type="InterPro" id="IPR003594">
    <property type="entry name" value="HATPase_dom"/>
</dbReference>
<dbReference type="PROSITE" id="PS50112">
    <property type="entry name" value="PAS"/>
    <property type="match status" value="1"/>
</dbReference>
<evidence type="ECO:0000259" key="15">
    <source>
        <dbReference type="PROSITE" id="PS50109"/>
    </source>
</evidence>
<dbReference type="InterPro" id="IPR003661">
    <property type="entry name" value="HisK_dim/P_dom"/>
</dbReference>
<feature type="domain" description="Histidine kinase" evidence="15">
    <location>
        <begin position="155"/>
        <end position="373"/>
    </location>
</feature>
<dbReference type="InterPro" id="IPR036890">
    <property type="entry name" value="HATPase_C_sf"/>
</dbReference>
<keyword evidence="10" id="KW-1133">Transmembrane helix</keyword>
<proteinExistence type="predicted"/>
<dbReference type="InterPro" id="IPR011006">
    <property type="entry name" value="CheY-like_superfamily"/>
</dbReference>
<evidence type="ECO:0000256" key="14">
    <source>
        <dbReference type="SAM" id="Coils"/>
    </source>
</evidence>
<evidence type="ECO:0000256" key="7">
    <source>
        <dbReference type="ARBA" id="ARBA00022741"/>
    </source>
</evidence>
<dbReference type="PRINTS" id="PR00344">
    <property type="entry name" value="BCTRLSENSOR"/>
</dbReference>
<dbReference type="InterPro" id="IPR000014">
    <property type="entry name" value="PAS"/>
</dbReference>
<evidence type="ECO:0000256" key="3">
    <source>
        <dbReference type="ARBA" id="ARBA00012438"/>
    </source>
</evidence>
<dbReference type="AlphaFoldDB" id="A0A975IU31"/>
<dbReference type="SMART" id="SM00091">
    <property type="entry name" value="PAS"/>
    <property type="match status" value="1"/>
</dbReference>
<evidence type="ECO:0000256" key="11">
    <source>
        <dbReference type="ARBA" id="ARBA00023012"/>
    </source>
</evidence>
<dbReference type="InterPro" id="IPR001789">
    <property type="entry name" value="Sig_transdc_resp-reg_receiver"/>
</dbReference>
<keyword evidence="12" id="KW-0472">Membrane</keyword>
<dbReference type="InterPro" id="IPR005467">
    <property type="entry name" value="His_kinase_dom"/>
</dbReference>
<dbReference type="CDD" id="cd16922">
    <property type="entry name" value="HATPase_EvgS-ArcB-TorS-like"/>
    <property type="match status" value="1"/>
</dbReference>
<dbReference type="Pfam" id="PF00512">
    <property type="entry name" value="HisKA"/>
    <property type="match status" value="1"/>
</dbReference>
<evidence type="ECO:0000259" key="16">
    <source>
        <dbReference type="PROSITE" id="PS50110"/>
    </source>
</evidence>
<feature type="domain" description="PAS" evidence="17">
    <location>
        <begin position="6"/>
        <end position="76"/>
    </location>
</feature>
<dbReference type="SUPFAM" id="SSF55785">
    <property type="entry name" value="PYP-like sensor domain (PAS domain)"/>
    <property type="match status" value="1"/>
</dbReference>
<comment type="subcellular location">
    <subcellularLocation>
        <location evidence="2">Membrane</location>
    </subcellularLocation>
</comment>
<dbReference type="Gene3D" id="3.30.450.20">
    <property type="entry name" value="PAS domain"/>
    <property type="match status" value="1"/>
</dbReference>
<dbReference type="EMBL" id="CP073078">
    <property type="protein sequence ID" value="QUD87378.1"/>
    <property type="molecule type" value="Genomic_DNA"/>
</dbReference>
<dbReference type="Gene3D" id="1.10.287.130">
    <property type="match status" value="1"/>
</dbReference>